<keyword evidence="4 11" id="KW-0349">Heme</keyword>
<comment type="caution">
    <text evidence="14">The sequence shown here is derived from an EMBL/GenBank/DDBJ whole genome shotgun (WGS) entry which is preliminary data.</text>
</comment>
<feature type="transmembrane region" description="Helical" evidence="13">
    <location>
        <begin position="6"/>
        <end position="25"/>
    </location>
</feature>
<evidence type="ECO:0000256" key="10">
    <source>
        <dbReference type="ARBA" id="ARBA00023136"/>
    </source>
</evidence>
<evidence type="ECO:0000256" key="12">
    <source>
        <dbReference type="RuleBase" id="RU000461"/>
    </source>
</evidence>
<name>A0A9Q0QNA2_9MAGN</name>
<evidence type="ECO:0000313" key="15">
    <source>
        <dbReference type="Proteomes" id="UP001141806"/>
    </source>
</evidence>
<dbReference type="Gene3D" id="1.10.630.10">
    <property type="entry name" value="Cytochrome P450"/>
    <property type="match status" value="1"/>
</dbReference>
<dbReference type="EMBL" id="JAMYWD010000007">
    <property type="protein sequence ID" value="KAJ4965850.1"/>
    <property type="molecule type" value="Genomic_DNA"/>
</dbReference>
<dbReference type="GO" id="GO:0016020">
    <property type="term" value="C:membrane"/>
    <property type="evidence" value="ECO:0007669"/>
    <property type="project" value="UniProtKB-SubCell"/>
</dbReference>
<dbReference type="InterPro" id="IPR017972">
    <property type="entry name" value="Cyt_P450_CS"/>
</dbReference>
<keyword evidence="6 11" id="KW-0479">Metal-binding</keyword>
<gene>
    <name evidence="14" type="ORF">NE237_017699</name>
</gene>
<dbReference type="SUPFAM" id="SSF48264">
    <property type="entry name" value="Cytochrome P450"/>
    <property type="match status" value="1"/>
</dbReference>
<evidence type="ECO:0000256" key="1">
    <source>
        <dbReference type="ARBA" id="ARBA00001971"/>
    </source>
</evidence>
<dbReference type="InterPro" id="IPR001128">
    <property type="entry name" value="Cyt_P450"/>
</dbReference>
<evidence type="ECO:0000256" key="6">
    <source>
        <dbReference type="ARBA" id="ARBA00022723"/>
    </source>
</evidence>
<evidence type="ECO:0000256" key="7">
    <source>
        <dbReference type="ARBA" id="ARBA00022989"/>
    </source>
</evidence>
<organism evidence="14 15">
    <name type="scientific">Protea cynaroides</name>
    <dbReference type="NCBI Taxonomy" id="273540"/>
    <lineage>
        <taxon>Eukaryota</taxon>
        <taxon>Viridiplantae</taxon>
        <taxon>Streptophyta</taxon>
        <taxon>Embryophyta</taxon>
        <taxon>Tracheophyta</taxon>
        <taxon>Spermatophyta</taxon>
        <taxon>Magnoliopsida</taxon>
        <taxon>Proteales</taxon>
        <taxon>Proteaceae</taxon>
        <taxon>Protea</taxon>
    </lineage>
</organism>
<dbReference type="InterPro" id="IPR036396">
    <property type="entry name" value="Cyt_P450_sf"/>
</dbReference>
<dbReference type="InterPro" id="IPR002401">
    <property type="entry name" value="Cyt_P450_E_grp-I"/>
</dbReference>
<dbReference type="PROSITE" id="PS00086">
    <property type="entry name" value="CYTOCHROME_P450"/>
    <property type="match status" value="1"/>
</dbReference>
<sequence>MEIDTLSWPLLTYALLAVLTLIFFFSAHLRRRRSYPPPPPGPKLWPIIGNLNLIGPLPHRSIHTLSQQYGPLIQLRFGSIPVVIASSVSMAKQLLKTHDQSFATRPKTAAGKHTMFNYNSMTWSSYGPFWRFLRKIYLTELFSPKRLESYEKIRIEEMGFLLKGIYASSGKEITVRTHLWNANLSFISRIVMGKKFSDKPVAALEEFKQLFVELFFLNGVMDLGDCFPWLGFLDLKGYVKQMKVLGRKFDWFLEDVIREHEMRRSVEDWEEKDMVDVLLRLADDSNLEVKLDRTALKGITQELLAGGSESSVVTVEWALSELLKNPETLNKATEELDRVVGRERWIEEKDIPHLPYIDAIVKETMRLHPVSTLLTPHQAQEDCEVAGYTIKEGTRVHVSTWTIGRDPMLWDAPEDFRPERFFGKVIDVKGHDFELLPFGSGRRMCPGYVLGLKIIQSFLANIIHGFQWKLPEEMQPKDLNMDEVYGLSTPKKIPIVAIAEPRLPAHLYCG</sequence>
<keyword evidence="15" id="KW-1185">Reference proteome</keyword>
<comment type="subcellular location">
    <subcellularLocation>
        <location evidence="2">Membrane</location>
        <topology evidence="2">Single-pass membrane protein</topology>
    </subcellularLocation>
</comment>
<keyword evidence="12" id="KW-0503">Monooxygenase</keyword>
<dbReference type="PRINTS" id="PR00463">
    <property type="entry name" value="EP450I"/>
</dbReference>
<keyword evidence="7 13" id="KW-1133">Transmembrane helix</keyword>
<dbReference type="PRINTS" id="PR00385">
    <property type="entry name" value="P450"/>
</dbReference>
<accession>A0A9Q0QNA2</accession>
<proteinExistence type="inferred from homology"/>
<keyword evidence="5 13" id="KW-0812">Transmembrane</keyword>
<keyword evidence="9 11" id="KW-0408">Iron</keyword>
<dbReference type="GO" id="GO:0016705">
    <property type="term" value="F:oxidoreductase activity, acting on paired donors, with incorporation or reduction of molecular oxygen"/>
    <property type="evidence" value="ECO:0007669"/>
    <property type="project" value="InterPro"/>
</dbReference>
<evidence type="ECO:0000256" key="13">
    <source>
        <dbReference type="SAM" id="Phobius"/>
    </source>
</evidence>
<evidence type="ECO:0000256" key="5">
    <source>
        <dbReference type="ARBA" id="ARBA00022692"/>
    </source>
</evidence>
<dbReference type="PANTHER" id="PTHR47944">
    <property type="entry name" value="CYTOCHROME P450 98A9"/>
    <property type="match status" value="1"/>
</dbReference>
<comment type="similarity">
    <text evidence="3 12">Belongs to the cytochrome P450 family.</text>
</comment>
<keyword evidence="8 12" id="KW-0560">Oxidoreductase</keyword>
<dbReference type="CDD" id="cd20618">
    <property type="entry name" value="CYP71_clan"/>
    <property type="match status" value="1"/>
</dbReference>
<evidence type="ECO:0008006" key="16">
    <source>
        <dbReference type="Google" id="ProtNLM"/>
    </source>
</evidence>
<dbReference type="GO" id="GO:0004497">
    <property type="term" value="F:monooxygenase activity"/>
    <property type="evidence" value="ECO:0007669"/>
    <property type="project" value="UniProtKB-KW"/>
</dbReference>
<dbReference type="Proteomes" id="UP001141806">
    <property type="component" value="Unassembled WGS sequence"/>
</dbReference>
<reference evidence="14" key="1">
    <citation type="journal article" date="2023" name="Plant J.">
        <title>The genome of the king protea, Protea cynaroides.</title>
        <authorList>
            <person name="Chang J."/>
            <person name="Duong T.A."/>
            <person name="Schoeman C."/>
            <person name="Ma X."/>
            <person name="Roodt D."/>
            <person name="Barker N."/>
            <person name="Li Z."/>
            <person name="Van de Peer Y."/>
            <person name="Mizrachi E."/>
        </authorList>
    </citation>
    <scope>NUCLEOTIDE SEQUENCE</scope>
    <source>
        <tissue evidence="14">Young leaves</tissue>
    </source>
</reference>
<dbReference type="OrthoDB" id="2789670at2759"/>
<evidence type="ECO:0000256" key="9">
    <source>
        <dbReference type="ARBA" id="ARBA00023004"/>
    </source>
</evidence>
<evidence type="ECO:0000256" key="4">
    <source>
        <dbReference type="ARBA" id="ARBA00022617"/>
    </source>
</evidence>
<evidence type="ECO:0000256" key="2">
    <source>
        <dbReference type="ARBA" id="ARBA00004167"/>
    </source>
</evidence>
<feature type="binding site" description="axial binding residue" evidence="11">
    <location>
        <position position="445"/>
    </location>
    <ligand>
        <name>heme</name>
        <dbReference type="ChEBI" id="CHEBI:30413"/>
    </ligand>
    <ligandPart>
        <name>Fe</name>
        <dbReference type="ChEBI" id="CHEBI:18248"/>
    </ligandPart>
</feature>
<dbReference type="GO" id="GO:0020037">
    <property type="term" value="F:heme binding"/>
    <property type="evidence" value="ECO:0007669"/>
    <property type="project" value="InterPro"/>
</dbReference>
<evidence type="ECO:0000256" key="3">
    <source>
        <dbReference type="ARBA" id="ARBA00010617"/>
    </source>
</evidence>
<protein>
    <recommendedName>
        <fullName evidence="16">Cytochrome P450</fullName>
    </recommendedName>
</protein>
<evidence type="ECO:0000256" key="11">
    <source>
        <dbReference type="PIRSR" id="PIRSR602401-1"/>
    </source>
</evidence>
<dbReference type="Pfam" id="PF00067">
    <property type="entry name" value="p450"/>
    <property type="match status" value="1"/>
</dbReference>
<keyword evidence="10 13" id="KW-0472">Membrane</keyword>
<dbReference type="GO" id="GO:0005506">
    <property type="term" value="F:iron ion binding"/>
    <property type="evidence" value="ECO:0007669"/>
    <property type="project" value="InterPro"/>
</dbReference>
<dbReference type="PANTHER" id="PTHR47944:SF5">
    <property type="entry name" value="CYTOCHROME P450 71A1-LIKE"/>
    <property type="match status" value="1"/>
</dbReference>
<dbReference type="AlphaFoldDB" id="A0A9Q0QNA2"/>
<dbReference type="FunFam" id="1.10.630.10:FF:000097">
    <property type="entry name" value="Cytochrome P-450 19"/>
    <property type="match status" value="1"/>
</dbReference>
<comment type="cofactor">
    <cofactor evidence="1 11">
        <name>heme</name>
        <dbReference type="ChEBI" id="CHEBI:30413"/>
    </cofactor>
</comment>
<evidence type="ECO:0000256" key="8">
    <source>
        <dbReference type="ARBA" id="ARBA00023002"/>
    </source>
</evidence>
<evidence type="ECO:0000313" key="14">
    <source>
        <dbReference type="EMBL" id="KAJ4965850.1"/>
    </source>
</evidence>